<dbReference type="AlphaFoldDB" id="A0A7X0U0K2"/>
<dbReference type="InterPro" id="IPR011256">
    <property type="entry name" value="Reg_factor_effector_dom_sf"/>
</dbReference>
<evidence type="ECO:0008006" key="3">
    <source>
        <dbReference type="Google" id="ProtNLM"/>
    </source>
</evidence>
<evidence type="ECO:0000313" key="2">
    <source>
        <dbReference type="Proteomes" id="UP000565579"/>
    </source>
</evidence>
<organism evidence="1 2">
    <name type="scientific">Nonomuraea rubra</name>
    <dbReference type="NCBI Taxonomy" id="46180"/>
    <lineage>
        <taxon>Bacteria</taxon>
        <taxon>Bacillati</taxon>
        <taxon>Actinomycetota</taxon>
        <taxon>Actinomycetes</taxon>
        <taxon>Streptosporangiales</taxon>
        <taxon>Streptosporangiaceae</taxon>
        <taxon>Nonomuraea</taxon>
    </lineage>
</organism>
<protein>
    <recommendedName>
        <fullName evidence="3">GyrI-like small molecule binding domain-containing protein</fullName>
    </recommendedName>
</protein>
<dbReference type="RefSeq" id="WP_185104926.1">
    <property type="nucleotide sequence ID" value="NZ_JACHMI010000001.1"/>
</dbReference>
<sequence>MSAELVSYGPVTRLSVSGVGEPGGAEHVSAVGALYAVASAMGGASGPLEGLWWVEEDGPPLLVARERWRWHLLLPAVEAGCAGALERAREAVRASGAAVDRVVVSSFTEGECVEVVHEGPFSEEWRSLAVMEAFMAERGLVAGGPHHEVYLTGLDDPSPRTVLRQPVRRA</sequence>
<proteinExistence type="predicted"/>
<name>A0A7X0U0K2_9ACTN</name>
<evidence type="ECO:0000313" key="1">
    <source>
        <dbReference type="EMBL" id="MBB6550696.1"/>
    </source>
</evidence>
<dbReference type="Gene3D" id="3.20.80.10">
    <property type="entry name" value="Regulatory factor, effector binding domain"/>
    <property type="match status" value="1"/>
</dbReference>
<comment type="caution">
    <text evidence="1">The sequence shown here is derived from an EMBL/GenBank/DDBJ whole genome shotgun (WGS) entry which is preliminary data.</text>
</comment>
<gene>
    <name evidence="1" type="ORF">HD593_005491</name>
</gene>
<accession>A0A7X0U0K2</accession>
<dbReference type="EMBL" id="JACHMI010000001">
    <property type="protein sequence ID" value="MBB6550696.1"/>
    <property type="molecule type" value="Genomic_DNA"/>
</dbReference>
<reference evidence="1 2" key="1">
    <citation type="submission" date="2020-08" db="EMBL/GenBank/DDBJ databases">
        <title>Sequencing the genomes of 1000 actinobacteria strains.</title>
        <authorList>
            <person name="Klenk H.-P."/>
        </authorList>
    </citation>
    <scope>NUCLEOTIDE SEQUENCE [LARGE SCALE GENOMIC DNA]</scope>
    <source>
        <strain evidence="1 2">DSM 43768</strain>
    </source>
</reference>
<dbReference type="Proteomes" id="UP000565579">
    <property type="component" value="Unassembled WGS sequence"/>
</dbReference>
<keyword evidence="2" id="KW-1185">Reference proteome</keyword>